<dbReference type="Gene3D" id="3.90.1150.10">
    <property type="entry name" value="Aspartate Aminotransferase, domain 1"/>
    <property type="match status" value="1"/>
</dbReference>
<sequence>MAYMQSAASNRLEVDLIADAYLQRDKQVRTLRSFFAGTNGRNSAEIELSRPIYGRERGLAYIAAVRASSILKNFELRPVRVYPLAARAMSSLDAKLKGALRSREQRLIRRRLPDPIADTGLVDFSSNDYLSLSRSPILRSRFLRKLQGASDVLGSGGSRLLVNGPAHVALEARLTRFFSAPAALLFNSGFDANVGFFSCIPQTGDAIVFDEHIHASVHDGMRASHVAPTFRRSFTHNSIAALRDTLLELLEEQADLRSGLSSVFVAVETLYSMDGTIAPLREMVEMVEELLPRGNGYFVVDEAHLTGVYGPQGRGLVAMLGLERRVLMRLHTFGKALAGTGAVILTNELIRDYLLNYARSLIYTTSLSYANIISADCSFDLLEDGTATELSTTLLELSTHFLTLFRRQTRAIPLSLLALPPHLAVTVSVSQSLPPPIIPVLTPYPRPLSAYLRKQGLNARPITWPTVPKGRERIRVCLHAGNTRGEVEMLVRAMVEWAEEWQRSNSALDIDVEDIGRFQAKL</sequence>
<proteinExistence type="inferred from homology"/>
<dbReference type="InterPro" id="IPR015421">
    <property type="entry name" value="PyrdxlP-dep_Trfase_major"/>
</dbReference>
<protein>
    <recommendedName>
        <fullName evidence="5">Aminotransferase class I/classII large domain-containing protein</fullName>
    </recommendedName>
</protein>
<dbReference type="InParanoid" id="J4G0L5"/>
<dbReference type="Pfam" id="PF00155">
    <property type="entry name" value="Aminotran_1_2"/>
    <property type="match status" value="1"/>
</dbReference>
<name>J4G0L5_9APHY</name>
<comment type="similarity">
    <text evidence="2">Belongs to the class-II pyridoxal-phosphate-dependent aminotransferase family. BioF subfamily.</text>
</comment>
<dbReference type="STRING" id="599839.J4G0L5"/>
<reference evidence="6 7" key="1">
    <citation type="journal article" date="2012" name="Appl. Environ. Microbiol.">
        <title>Short-read sequencing for genomic analysis of the brown rot fungus Fibroporia radiculosa.</title>
        <authorList>
            <person name="Tang J.D."/>
            <person name="Perkins A.D."/>
            <person name="Sonstegard T.S."/>
            <person name="Schroeder S.G."/>
            <person name="Burgess S.C."/>
            <person name="Diehl S.V."/>
        </authorList>
    </citation>
    <scope>NUCLEOTIDE SEQUENCE [LARGE SCALE GENOMIC DNA]</scope>
    <source>
        <strain evidence="6 7">TFFH 294</strain>
    </source>
</reference>
<dbReference type="AlphaFoldDB" id="J4G0L5"/>
<dbReference type="InterPro" id="IPR015424">
    <property type="entry name" value="PyrdxlP-dep_Trfase"/>
</dbReference>
<dbReference type="PANTHER" id="PTHR13693:SF77">
    <property type="entry name" value="8-AMINO-7-OXONONANOATE SYNTHASE"/>
    <property type="match status" value="1"/>
</dbReference>
<dbReference type="Proteomes" id="UP000006352">
    <property type="component" value="Unassembled WGS sequence"/>
</dbReference>
<dbReference type="HOGENOM" id="CLU_015846_3_0_1"/>
<dbReference type="InterPro" id="IPR050087">
    <property type="entry name" value="AON_synthase_class-II"/>
</dbReference>
<dbReference type="RefSeq" id="XP_012178056.1">
    <property type="nucleotide sequence ID" value="XM_012322666.1"/>
</dbReference>
<dbReference type="SUPFAM" id="SSF53383">
    <property type="entry name" value="PLP-dependent transferases"/>
    <property type="match status" value="1"/>
</dbReference>
<comment type="cofactor">
    <cofactor evidence="1">
        <name>pyridoxal 5'-phosphate</name>
        <dbReference type="ChEBI" id="CHEBI:597326"/>
    </cofactor>
</comment>
<dbReference type="InterPro" id="IPR004839">
    <property type="entry name" value="Aminotransferase_I/II_large"/>
</dbReference>
<gene>
    <name evidence="6" type="ORF">FIBRA_00778</name>
</gene>
<dbReference type="GO" id="GO:0016740">
    <property type="term" value="F:transferase activity"/>
    <property type="evidence" value="ECO:0007669"/>
    <property type="project" value="UniProtKB-KW"/>
</dbReference>
<evidence type="ECO:0000256" key="3">
    <source>
        <dbReference type="ARBA" id="ARBA00022679"/>
    </source>
</evidence>
<keyword evidence="3" id="KW-0808">Transferase</keyword>
<dbReference type="GeneID" id="24093684"/>
<feature type="domain" description="Aminotransferase class I/classII large" evidence="5">
    <location>
        <begin position="121"/>
        <end position="493"/>
    </location>
</feature>
<evidence type="ECO:0000313" key="6">
    <source>
        <dbReference type="EMBL" id="CCL98773.1"/>
    </source>
</evidence>
<dbReference type="InterPro" id="IPR015422">
    <property type="entry name" value="PyrdxlP-dep_Trfase_small"/>
</dbReference>
<evidence type="ECO:0000256" key="4">
    <source>
        <dbReference type="ARBA" id="ARBA00022898"/>
    </source>
</evidence>
<keyword evidence="4" id="KW-0663">Pyridoxal phosphate</keyword>
<organism evidence="6 7">
    <name type="scientific">Fibroporia radiculosa</name>
    <dbReference type="NCBI Taxonomy" id="599839"/>
    <lineage>
        <taxon>Eukaryota</taxon>
        <taxon>Fungi</taxon>
        <taxon>Dikarya</taxon>
        <taxon>Basidiomycota</taxon>
        <taxon>Agaricomycotina</taxon>
        <taxon>Agaricomycetes</taxon>
        <taxon>Polyporales</taxon>
        <taxon>Fibroporiaceae</taxon>
        <taxon>Fibroporia</taxon>
    </lineage>
</organism>
<dbReference type="Gene3D" id="3.40.640.10">
    <property type="entry name" value="Type I PLP-dependent aspartate aminotransferase-like (Major domain)"/>
    <property type="match status" value="1"/>
</dbReference>
<dbReference type="GO" id="GO:0009102">
    <property type="term" value="P:biotin biosynthetic process"/>
    <property type="evidence" value="ECO:0007669"/>
    <property type="project" value="TreeGrafter"/>
</dbReference>
<keyword evidence="7" id="KW-1185">Reference proteome</keyword>
<dbReference type="PANTHER" id="PTHR13693">
    <property type="entry name" value="CLASS II AMINOTRANSFERASE/8-AMINO-7-OXONONANOATE SYNTHASE"/>
    <property type="match status" value="1"/>
</dbReference>
<evidence type="ECO:0000256" key="2">
    <source>
        <dbReference type="ARBA" id="ARBA00010008"/>
    </source>
</evidence>
<dbReference type="OrthoDB" id="2382073at2759"/>
<evidence type="ECO:0000259" key="5">
    <source>
        <dbReference type="Pfam" id="PF00155"/>
    </source>
</evidence>
<accession>J4G0L5</accession>
<dbReference type="GO" id="GO:0030170">
    <property type="term" value="F:pyridoxal phosphate binding"/>
    <property type="evidence" value="ECO:0007669"/>
    <property type="project" value="InterPro"/>
</dbReference>
<evidence type="ECO:0000256" key="1">
    <source>
        <dbReference type="ARBA" id="ARBA00001933"/>
    </source>
</evidence>
<evidence type="ECO:0000313" key="7">
    <source>
        <dbReference type="Proteomes" id="UP000006352"/>
    </source>
</evidence>
<dbReference type="EMBL" id="HE796900">
    <property type="protein sequence ID" value="CCL98773.1"/>
    <property type="molecule type" value="Genomic_DNA"/>
</dbReference>